<sequence>MCQNRVPNGVRISIEVDSASFVNTRRSRSALTTTTAESEQSFPFFERSDRAELSFARTLLPTVCAFVSSYLPLTVHRIPVVEGYALRSKARIPNPARPAGSLMMDGVRPTRVTHAAVVKCVYGRSTERERASGARWSVFVVPPSTLSLGSGSGSGSGSAPAYLGGAGDDRIFWPRTSSSLPPTTGPVATTCQTPRNRSRLSGDLRDPNTCARCPARCPAWPWLPKVQAPACRWGLMSWESGKDFKRGSSFPFR</sequence>
<evidence type="ECO:0000256" key="1">
    <source>
        <dbReference type="SAM" id="MobiDB-lite"/>
    </source>
</evidence>
<dbReference type="AlphaFoldDB" id="A0A2R6WSH9"/>
<keyword evidence="3" id="KW-1185">Reference proteome</keyword>
<accession>A0A2R6WSH9</accession>
<reference evidence="3" key="1">
    <citation type="journal article" date="2017" name="Cell">
        <title>Insights into land plant evolution garnered from the Marchantia polymorpha genome.</title>
        <authorList>
            <person name="Bowman J.L."/>
            <person name="Kohchi T."/>
            <person name="Yamato K.T."/>
            <person name="Jenkins J."/>
            <person name="Shu S."/>
            <person name="Ishizaki K."/>
            <person name="Yamaoka S."/>
            <person name="Nishihama R."/>
            <person name="Nakamura Y."/>
            <person name="Berger F."/>
            <person name="Adam C."/>
            <person name="Aki S.S."/>
            <person name="Althoff F."/>
            <person name="Araki T."/>
            <person name="Arteaga-Vazquez M.A."/>
            <person name="Balasubrmanian S."/>
            <person name="Barry K."/>
            <person name="Bauer D."/>
            <person name="Boehm C.R."/>
            <person name="Briginshaw L."/>
            <person name="Caballero-Perez J."/>
            <person name="Catarino B."/>
            <person name="Chen F."/>
            <person name="Chiyoda S."/>
            <person name="Chovatia M."/>
            <person name="Davies K.M."/>
            <person name="Delmans M."/>
            <person name="Demura T."/>
            <person name="Dierschke T."/>
            <person name="Dolan L."/>
            <person name="Dorantes-Acosta A.E."/>
            <person name="Eklund D.M."/>
            <person name="Florent S.N."/>
            <person name="Flores-Sandoval E."/>
            <person name="Fujiyama A."/>
            <person name="Fukuzawa H."/>
            <person name="Galik B."/>
            <person name="Grimanelli D."/>
            <person name="Grimwood J."/>
            <person name="Grossniklaus U."/>
            <person name="Hamada T."/>
            <person name="Haseloff J."/>
            <person name="Hetherington A.J."/>
            <person name="Higo A."/>
            <person name="Hirakawa Y."/>
            <person name="Hundley H.N."/>
            <person name="Ikeda Y."/>
            <person name="Inoue K."/>
            <person name="Inoue S.I."/>
            <person name="Ishida S."/>
            <person name="Jia Q."/>
            <person name="Kakita M."/>
            <person name="Kanazawa T."/>
            <person name="Kawai Y."/>
            <person name="Kawashima T."/>
            <person name="Kennedy M."/>
            <person name="Kinose K."/>
            <person name="Kinoshita T."/>
            <person name="Kohara Y."/>
            <person name="Koide E."/>
            <person name="Komatsu K."/>
            <person name="Kopischke S."/>
            <person name="Kubo M."/>
            <person name="Kyozuka J."/>
            <person name="Lagercrantz U."/>
            <person name="Lin S.S."/>
            <person name="Lindquist E."/>
            <person name="Lipzen A.M."/>
            <person name="Lu C.W."/>
            <person name="De Luna E."/>
            <person name="Martienssen R.A."/>
            <person name="Minamino N."/>
            <person name="Mizutani M."/>
            <person name="Mizutani M."/>
            <person name="Mochizuki N."/>
            <person name="Monte I."/>
            <person name="Mosher R."/>
            <person name="Nagasaki H."/>
            <person name="Nakagami H."/>
            <person name="Naramoto S."/>
            <person name="Nishitani K."/>
            <person name="Ohtani M."/>
            <person name="Okamoto T."/>
            <person name="Okumura M."/>
            <person name="Phillips J."/>
            <person name="Pollak B."/>
            <person name="Reinders A."/>
            <person name="Rovekamp M."/>
            <person name="Sano R."/>
            <person name="Sawa S."/>
            <person name="Schmid M.W."/>
            <person name="Shirakawa M."/>
            <person name="Solano R."/>
            <person name="Spunde A."/>
            <person name="Suetsugu N."/>
            <person name="Sugano S."/>
            <person name="Sugiyama A."/>
            <person name="Sun R."/>
            <person name="Suzuki Y."/>
            <person name="Takenaka M."/>
            <person name="Takezawa D."/>
            <person name="Tomogane H."/>
            <person name="Tsuzuki M."/>
            <person name="Ueda T."/>
            <person name="Umeda M."/>
            <person name="Ward J.M."/>
            <person name="Watanabe Y."/>
            <person name="Yazaki K."/>
            <person name="Yokoyama R."/>
            <person name="Yoshitake Y."/>
            <person name="Yotsui I."/>
            <person name="Zachgo S."/>
            <person name="Schmutz J."/>
        </authorList>
    </citation>
    <scope>NUCLEOTIDE SEQUENCE [LARGE SCALE GENOMIC DNA]</scope>
    <source>
        <strain evidence="3">Tak-1</strain>
    </source>
</reference>
<proteinExistence type="predicted"/>
<evidence type="ECO:0000313" key="2">
    <source>
        <dbReference type="EMBL" id="PTQ36817.1"/>
    </source>
</evidence>
<dbReference type="Proteomes" id="UP000244005">
    <property type="component" value="Unassembled WGS sequence"/>
</dbReference>
<dbReference type="EMBL" id="KZ772733">
    <property type="protein sequence ID" value="PTQ36817.1"/>
    <property type="molecule type" value="Genomic_DNA"/>
</dbReference>
<evidence type="ECO:0000313" key="3">
    <source>
        <dbReference type="Proteomes" id="UP000244005"/>
    </source>
</evidence>
<organism evidence="2 3">
    <name type="scientific">Marchantia polymorpha</name>
    <name type="common">Common liverwort</name>
    <name type="synonym">Marchantia aquatica</name>
    <dbReference type="NCBI Taxonomy" id="3197"/>
    <lineage>
        <taxon>Eukaryota</taxon>
        <taxon>Viridiplantae</taxon>
        <taxon>Streptophyta</taxon>
        <taxon>Embryophyta</taxon>
        <taxon>Marchantiophyta</taxon>
        <taxon>Marchantiopsida</taxon>
        <taxon>Marchantiidae</taxon>
        <taxon>Marchantiales</taxon>
        <taxon>Marchantiaceae</taxon>
        <taxon>Marchantia</taxon>
    </lineage>
</organism>
<feature type="region of interest" description="Disordered" evidence="1">
    <location>
        <begin position="176"/>
        <end position="203"/>
    </location>
</feature>
<name>A0A2R6WSH9_MARPO</name>
<protein>
    <submittedName>
        <fullName evidence="2">Uncharacterized protein</fullName>
    </submittedName>
</protein>
<gene>
    <name evidence="2" type="ORF">MARPO_0061s0072</name>
</gene>
<feature type="compositionally biased region" description="Polar residues" evidence="1">
    <location>
        <begin position="176"/>
        <end position="195"/>
    </location>
</feature>